<keyword evidence="3" id="KW-0472">Membrane</keyword>
<evidence type="ECO:0000256" key="3">
    <source>
        <dbReference type="HAMAP-Rule" id="MF_02071"/>
    </source>
</evidence>
<feature type="compositionally biased region" description="Polar residues" evidence="5">
    <location>
        <begin position="269"/>
        <end position="297"/>
    </location>
</feature>
<comment type="function">
    <text evidence="3">Lytic transglycosylase with a strong preference for naked glycan strands that lack stem peptides.</text>
</comment>
<feature type="region of interest" description="Disordered" evidence="5">
    <location>
        <begin position="262"/>
        <end position="344"/>
    </location>
</feature>
<evidence type="ECO:0000256" key="6">
    <source>
        <dbReference type="SAM" id="SignalP"/>
    </source>
</evidence>
<dbReference type="Proteomes" id="UP001317629">
    <property type="component" value="Chromosome"/>
</dbReference>
<dbReference type="InterPro" id="IPR034718">
    <property type="entry name" value="RlpA"/>
</dbReference>
<evidence type="ECO:0000256" key="2">
    <source>
        <dbReference type="ARBA" id="ARBA00023316"/>
    </source>
</evidence>
<keyword evidence="3" id="KW-1003">Cell membrane</keyword>
<keyword evidence="1 3" id="KW-0456">Lyase</keyword>
<organism evidence="8 9">
    <name type="scientific">Methylocystis iwaonis</name>
    <dbReference type="NCBI Taxonomy" id="2885079"/>
    <lineage>
        <taxon>Bacteria</taxon>
        <taxon>Pseudomonadati</taxon>
        <taxon>Pseudomonadota</taxon>
        <taxon>Alphaproteobacteria</taxon>
        <taxon>Hyphomicrobiales</taxon>
        <taxon>Methylocystaceae</taxon>
        <taxon>Methylocystis</taxon>
    </lineage>
</organism>
<dbReference type="SUPFAM" id="SSF50685">
    <property type="entry name" value="Barwin-like endoglucanases"/>
    <property type="match status" value="1"/>
</dbReference>
<keyword evidence="2 3" id="KW-0961">Cell wall biogenesis/degradation</keyword>
<dbReference type="PANTHER" id="PTHR34183:SF1">
    <property type="entry name" value="ENDOLYTIC PEPTIDOGLYCAN TRANSGLYCOSYLASE RLPA"/>
    <property type="match status" value="1"/>
</dbReference>
<name>A0ABN6VHZ9_9HYPH</name>
<keyword evidence="6" id="KW-0732">Signal</keyword>
<reference evidence="8 9" key="1">
    <citation type="journal article" date="2023" name="Int. J. Syst. Evol. Microbiol.">
        <title>Methylocystis iwaonis sp. nov., a type II methane-oxidizing bacterium from surface soil of a rice paddy field in Japan, and emended description of the genus Methylocystis (ex Whittenbury et al. 1970) Bowman et al. 1993.</title>
        <authorList>
            <person name="Kaise H."/>
            <person name="Sawadogo J.B."/>
            <person name="Alam M.S."/>
            <person name="Ueno C."/>
            <person name="Dianou D."/>
            <person name="Shinjo R."/>
            <person name="Asakawa S."/>
        </authorList>
    </citation>
    <scope>NUCLEOTIDE SEQUENCE [LARGE SCALE GENOMIC DNA]</scope>
    <source>
        <strain evidence="8 9">SS37A-Re</strain>
    </source>
</reference>
<dbReference type="NCBIfam" id="TIGR00413">
    <property type="entry name" value="rlpA"/>
    <property type="match status" value="1"/>
</dbReference>
<dbReference type="InterPro" id="IPR012997">
    <property type="entry name" value="RplA"/>
</dbReference>
<dbReference type="CDD" id="cd22268">
    <property type="entry name" value="DPBB_RlpA-like"/>
    <property type="match status" value="1"/>
</dbReference>
<accession>A0ABN6VHZ9</accession>
<dbReference type="Gene3D" id="2.40.40.10">
    <property type="entry name" value="RlpA-like domain"/>
    <property type="match status" value="1"/>
</dbReference>
<evidence type="ECO:0000256" key="1">
    <source>
        <dbReference type="ARBA" id="ARBA00023239"/>
    </source>
</evidence>
<feature type="chain" id="PRO_5045665456" description="Endolytic peptidoglycan transglycosylase RlpA" evidence="6">
    <location>
        <begin position="24"/>
        <end position="344"/>
    </location>
</feature>
<dbReference type="EC" id="4.2.2.-" evidence="3"/>
<dbReference type="Pfam" id="PF03330">
    <property type="entry name" value="DPBB_1"/>
    <property type="match status" value="1"/>
</dbReference>
<protein>
    <recommendedName>
        <fullName evidence="3">Endolytic peptidoglycan transglycosylase RlpA</fullName>
        <ecNumber evidence="3">4.2.2.-</ecNumber>
    </recommendedName>
</protein>
<dbReference type="InterPro" id="IPR009009">
    <property type="entry name" value="RlpA-like_DPBB"/>
</dbReference>
<evidence type="ECO:0000313" key="8">
    <source>
        <dbReference type="EMBL" id="BDV34552.1"/>
    </source>
</evidence>
<keyword evidence="9" id="KW-1185">Reference proteome</keyword>
<dbReference type="EMBL" id="AP027142">
    <property type="protein sequence ID" value="BDV34552.1"/>
    <property type="molecule type" value="Genomic_DNA"/>
</dbReference>
<sequence>MKFQPTVGSLRKSLFLLSLAALAGCSSTSSPRYAGGVGSSGVDPRYGVRPSPRVVADGEEVPKGGGNYMVGKPYKIAGQTYYPSERPLAAVGTASWYGSDFHGRRTANGEVFDRESISAAHPTMPLPSYARVTNLKNMRSIVVRVNDRGPYHGGRVMDVSQRVAEALDFRSVGTARVKVEWVGKADLAGDDDARLLATLRDDRQPATLDGGAPIMVASKQEPVRSAALVQREPEPVRPVVNDAPVSPATGESAEMMAYAPDARPEPLPETQTASRYEQSASDAQGASNLTDGGSVSSIHGVKTAAPSEDRMKAFQAAPLPPVRPASFSRDHAAAPVPPMRQALN</sequence>
<dbReference type="PANTHER" id="PTHR34183">
    <property type="entry name" value="ENDOLYTIC PEPTIDOGLYCAN TRANSGLYCOSYLASE RLPA"/>
    <property type="match status" value="1"/>
</dbReference>
<feature type="domain" description="RlpA-like protein double-psi beta-barrel" evidence="7">
    <location>
        <begin position="90"/>
        <end position="179"/>
    </location>
</feature>
<dbReference type="HAMAP" id="MF_02071">
    <property type="entry name" value="RlpA"/>
    <property type="match status" value="1"/>
</dbReference>
<feature type="region of interest" description="Disordered" evidence="5">
    <location>
        <begin position="231"/>
        <end position="250"/>
    </location>
</feature>
<evidence type="ECO:0000256" key="4">
    <source>
        <dbReference type="RuleBase" id="RU003495"/>
    </source>
</evidence>
<evidence type="ECO:0000313" key="9">
    <source>
        <dbReference type="Proteomes" id="UP001317629"/>
    </source>
</evidence>
<comment type="subcellular location">
    <subcellularLocation>
        <location evidence="3">Cell membrane</location>
        <topology evidence="3">Lipid-anchor</topology>
    </subcellularLocation>
</comment>
<gene>
    <name evidence="3" type="primary">rlpA</name>
    <name evidence="8" type="ORF">SS37A_20810</name>
</gene>
<dbReference type="InterPro" id="IPR036908">
    <property type="entry name" value="RlpA-like_sf"/>
</dbReference>
<comment type="similarity">
    <text evidence="3 4">Belongs to the RlpA family.</text>
</comment>
<feature type="signal peptide" evidence="6">
    <location>
        <begin position="1"/>
        <end position="23"/>
    </location>
</feature>
<proteinExistence type="inferred from homology"/>
<evidence type="ECO:0000259" key="7">
    <source>
        <dbReference type="Pfam" id="PF03330"/>
    </source>
</evidence>
<keyword evidence="3" id="KW-0449">Lipoprotein</keyword>
<evidence type="ECO:0000256" key="5">
    <source>
        <dbReference type="SAM" id="MobiDB-lite"/>
    </source>
</evidence>
<keyword evidence="3" id="KW-0564">Palmitate</keyword>
<dbReference type="PROSITE" id="PS51257">
    <property type="entry name" value="PROKAR_LIPOPROTEIN"/>
    <property type="match status" value="1"/>
</dbReference>